<feature type="region of interest" description="Disordered" evidence="1">
    <location>
        <begin position="41"/>
        <end position="142"/>
    </location>
</feature>
<dbReference type="EMBL" id="CAJVQB010001901">
    <property type="protein sequence ID" value="CAG8555050.1"/>
    <property type="molecule type" value="Genomic_DNA"/>
</dbReference>
<feature type="compositionally biased region" description="Basic and acidic residues" evidence="1">
    <location>
        <begin position="130"/>
        <end position="142"/>
    </location>
</feature>
<dbReference type="Proteomes" id="UP000789901">
    <property type="component" value="Unassembled WGS sequence"/>
</dbReference>
<protein>
    <submittedName>
        <fullName evidence="2">4043_t:CDS:1</fullName>
    </submittedName>
</protein>
<feature type="compositionally biased region" description="Basic and acidic residues" evidence="1">
    <location>
        <begin position="57"/>
        <end position="74"/>
    </location>
</feature>
<feature type="compositionally biased region" description="Polar residues" evidence="1">
    <location>
        <begin position="43"/>
        <end position="54"/>
    </location>
</feature>
<sequence>MVEHHALTVSNFVERFQEAVNESLEEQDFLVDWINFQDEEGESSTWLSSIQENPVPQKEDKQEKHSSILTEKKFNKPIQNEPIKSDKPIQNDLFQDKPIKPNKPFQDKPIEPNQPNESEIPNEPKLPNEQPDKPKQPDEAEPDHYQKFNEFMNKINKVIDRKYLLENEPIQQRIKKANFSKQFVEILKIKINIKAITLFKKEQYEHIKSSIKNIKYNNRKKLNLEEYIDQWIINSIVSDNDKLNLQILYRRKSTYF</sequence>
<organism evidence="2 3">
    <name type="scientific">Gigaspora margarita</name>
    <dbReference type="NCBI Taxonomy" id="4874"/>
    <lineage>
        <taxon>Eukaryota</taxon>
        <taxon>Fungi</taxon>
        <taxon>Fungi incertae sedis</taxon>
        <taxon>Mucoromycota</taxon>
        <taxon>Glomeromycotina</taxon>
        <taxon>Glomeromycetes</taxon>
        <taxon>Diversisporales</taxon>
        <taxon>Gigasporaceae</taxon>
        <taxon>Gigaspora</taxon>
    </lineage>
</organism>
<evidence type="ECO:0000256" key="1">
    <source>
        <dbReference type="SAM" id="MobiDB-lite"/>
    </source>
</evidence>
<evidence type="ECO:0000313" key="2">
    <source>
        <dbReference type="EMBL" id="CAG8555050.1"/>
    </source>
</evidence>
<feature type="compositionally biased region" description="Basic and acidic residues" evidence="1">
    <location>
        <begin position="83"/>
        <end position="110"/>
    </location>
</feature>
<name>A0ABN7UEA9_GIGMA</name>
<keyword evidence="3" id="KW-1185">Reference proteome</keyword>
<accession>A0ABN7UEA9</accession>
<evidence type="ECO:0000313" key="3">
    <source>
        <dbReference type="Proteomes" id="UP000789901"/>
    </source>
</evidence>
<reference evidence="2 3" key="1">
    <citation type="submission" date="2021-06" db="EMBL/GenBank/DDBJ databases">
        <authorList>
            <person name="Kallberg Y."/>
            <person name="Tangrot J."/>
            <person name="Rosling A."/>
        </authorList>
    </citation>
    <scope>NUCLEOTIDE SEQUENCE [LARGE SCALE GENOMIC DNA]</scope>
    <source>
        <strain evidence="2 3">120-4 pot B 10/14</strain>
    </source>
</reference>
<comment type="caution">
    <text evidence="2">The sequence shown here is derived from an EMBL/GenBank/DDBJ whole genome shotgun (WGS) entry which is preliminary data.</text>
</comment>
<gene>
    <name evidence="2" type="ORF">GMARGA_LOCUS4742</name>
</gene>
<proteinExistence type="predicted"/>